<dbReference type="Pfam" id="PF03544">
    <property type="entry name" value="TonB_C"/>
    <property type="match status" value="1"/>
</dbReference>
<evidence type="ECO:0000256" key="1">
    <source>
        <dbReference type="SAM" id="SignalP"/>
    </source>
</evidence>
<sequence>MLRKVFTFAALLLPLYCHADLYQAIQAYKSQNYVEAKAEFEQLLDSGNSGAAYFLALMALNTEAEQKDLVRAYAYFSLAVHLGEQSALNDMHRLEAELSESQKQQATDLYHLLQKHSVPGYTANEFEQPAWDNVRQRLKTVAPQYPQTLARKGLPGFTKSRFVVDKAGNVVYVKTVYSVPEDSSFAKKTENALMEWKFGQAGNISLHKIQIDFGLTVAGKDFPHLEQERKSSMVKALAESEWKAAFAGRAVSQLNTTTLLSYLMNERSFYAVSGAAVVTPPTMADIDSIAYVKPGQGRKMPVFPGKALVQVNADQQIEKIESNLTPLPLAKGQSLSDLEPRYYRISPFNLHHGTQKPPLFAEDQMYLEALIAVPVEWTPTFWLDQAARNGVLAAQRARALDQPYWSEYLKRKNDADALGWSAIELLSENKLAEARIALATAKNAGFKSTRALDALFQ</sequence>
<name>A0ABU1W419_9GAMM</name>
<dbReference type="EMBL" id="JAVDWR010000016">
    <property type="protein sequence ID" value="MDR7122468.1"/>
    <property type="molecule type" value="Genomic_DNA"/>
</dbReference>
<dbReference type="Gene3D" id="3.30.2420.10">
    <property type="entry name" value="TonB"/>
    <property type="match status" value="1"/>
</dbReference>
<gene>
    <name evidence="3" type="ORF">J2W69_003437</name>
</gene>
<feature type="signal peptide" evidence="1">
    <location>
        <begin position="1"/>
        <end position="19"/>
    </location>
</feature>
<accession>A0ABU1W419</accession>
<keyword evidence="1" id="KW-0732">Signal</keyword>
<evidence type="ECO:0000313" key="3">
    <source>
        <dbReference type="EMBL" id="MDR7122468.1"/>
    </source>
</evidence>
<organism evidence="3 4">
    <name type="scientific">Rheinheimera soli</name>
    <dbReference type="NCBI Taxonomy" id="443616"/>
    <lineage>
        <taxon>Bacteria</taxon>
        <taxon>Pseudomonadati</taxon>
        <taxon>Pseudomonadota</taxon>
        <taxon>Gammaproteobacteria</taxon>
        <taxon>Chromatiales</taxon>
        <taxon>Chromatiaceae</taxon>
        <taxon>Rheinheimera</taxon>
    </lineage>
</organism>
<dbReference type="Proteomes" id="UP001257909">
    <property type="component" value="Unassembled WGS sequence"/>
</dbReference>
<dbReference type="InterPro" id="IPR037682">
    <property type="entry name" value="TonB_C"/>
</dbReference>
<evidence type="ECO:0000259" key="2">
    <source>
        <dbReference type="Pfam" id="PF03544"/>
    </source>
</evidence>
<keyword evidence="4" id="KW-1185">Reference proteome</keyword>
<proteinExistence type="predicted"/>
<dbReference type="SUPFAM" id="SSF74653">
    <property type="entry name" value="TolA/TonB C-terminal domain"/>
    <property type="match status" value="1"/>
</dbReference>
<feature type="domain" description="TonB C-terminal" evidence="2">
    <location>
        <begin position="142"/>
        <end position="202"/>
    </location>
</feature>
<dbReference type="InterPro" id="IPR011990">
    <property type="entry name" value="TPR-like_helical_dom_sf"/>
</dbReference>
<feature type="chain" id="PRO_5045606920" description="TonB C-terminal domain-containing protein" evidence="1">
    <location>
        <begin position="20"/>
        <end position="457"/>
    </location>
</feature>
<dbReference type="Gene3D" id="1.25.40.10">
    <property type="entry name" value="Tetratricopeptide repeat domain"/>
    <property type="match status" value="1"/>
</dbReference>
<protein>
    <recommendedName>
        <fullName evidence="2">TonB C-terminal domain-containing protein</fullName>
    </recommendedName>
</protein>
<dbReference type="SUPFAM" id="SSF81901">
    <property type="entry name" value="HCP-like"/>
    <property type="match status" value="1"/>
</dbReference>
<dbReference type="RefSeq" id="WP_310280701.1">
    <property type="nucleotide sequence ID" value="NZ_JAVDWR010000016.1"/>
</dbReference>
<reference evidence="3 4" key="1">
    <citation type="submission" date="2023-07" db="EMBL/GenBank/DDBJ databases">
        <title>Sorghum-associated microbial communities from plants grown in Nebraska, USA.</title>
        <authorList>
            <person name="Schachtman D."/>
        </authorList>
    </citation>
    <scope>NUCLEOTIDE SEQUENCE [LARGE SCALE GENOMIC DNA]</scope>
    <source>
        <strain evidence="3 4">4138</strain>
    </source>
</reference>
<evidence type="ECO:0000313" key="4">
    <source>
        <dbReference type="Proteomes" id="UP001257909"/>
    </source>
</evidence>
<comment type="caution">
    <text evidence="3">The sequence shown here is derived from an EMBL/GenBank/DDBJ whole genome shotgun (WGS) entry which is preliminary data.</text>
</comment>